<protein>
    <recommendedName>
        <fullName evidence="7">FkbM family methyltransferase</fullName>
    </recommendedName>
</protein>
<dbReference type="Pfam" id="PF13524">
    <property type="entry name" value="Glyco_trans_1_2"/>
    <property type="match status" value="1"/>
</dbReference>
<keyword evidence="6" id="KW-1185">Reference proteome</keyword>
<gene>
    <name evidence="5" type="ORF">GCM10011385_24120</name>
</gene>
<dbReference type="PANTHER" id="PTHR34203">
    <property type="entry name" value="METHYLTRANSFERASE, FKBM FAMILY PROTEIN"/>
    <property type="match status" value="1"/>
</dbReference>
<dbReference type="InterPro" id="IPR006342">
    <property type="entry name" value="FkbM_mtfrase"/>
</dbReference>
<keyword evidence="1" id="KW-0175">Coiled coil</keyword>
<dbReference type="InterPro" id="IPR001296">
    <property type="entry name" value="Glyco_trans_1"/>
</dbReference>
<dbReference type="InterPro" id="IPR052514">
    <property type="entry name" value="SAM-dependent_MTase"/>
</dbReference>
<feature type="domain" description="Glycosyl transferase family 1" evidence="2">
    <location>
        <begin position="1395"/>
        <end position="1534"/>
    </location>
</feature>
<organism evidence="5 6">
    <name type="scientific">Nitratireductor aestuarii</name>
    <dbReference type="NCBI Taxonomy" id="1735103"/>
    <lineage>
        <taxon>Bacteria</taxon>
        <taxon>Pseudomonadati</taxon>
        <taxon>Pseudomonadota</taxon>
        <taxon>Alphaproteobacteria</taxon>
        <taxon>Hyphomicrobiales</taxon>
        <taxon>Phyllobacteriaceae</taxon>
        <taxon>Nitratireductor</taxon>
    </lineage>
</organism>
<accession>A0A916RU29</accession>
<feature type="domain" description="Spore protein YkvP/CgeB glycosyl transferase-like" evidence="4">
    <location>
        <begin position="693"/>
        <end position="808"/>
    </location>
</feature>
<dbReference type="Gene3D" id="3.40.50.150">
    <property type="entry name" value="Vaccinia Virus protein VP39"/>
    <property type="match status" value="1"/>
</dbReference>
<dbReference type="SUPFAM" id="SSF53335">
    <property type="entry name" value="S-adenosyl-L-methionine-dependent methyltransferases"/>
    <property type="match status" value="1"/>
</dbReference>
<dbReference type="SUPFAM" id="SSF53756">
    <property type="entry name" value="UDP-Glycosyltransferase/glycogen phosphorylase"/>
    <property type="match status" value="1"/>
</dbReference>
<dbReference type="Gene3D" id="1.10.287.1490">
    <property type="match status" value="1"/>
</dbReference>
<dbReference type="Gene3D" id="3.40.50.2000">
    <property type="entry name" value="Glycogen Phosphorylase B"/>
    <property type="match status" value="2"/>
</dbReference>
<dbReference type="RefSeq" id="WP_188721326.1">
    <property type="nucleotide sequence ID" value="NZ_BMIF01000007.1"/>
</dbReference>
<evidence type="ECO:0000256" key="1">
    <source>
        <dbReference type="SAM" id="Coils"/>
    </source>
</evidence>
<feature type="coiled-coil region" evidence="1">
    <location>
        <begin position="251"/>
        <end position="382"/>
    </location>
</feature>
<evidence type="ECO:0000259" key="2">
    <source>
        <dbReference type="Pfam" id="PF00534"/>
    </source>
</evidence>
<feature type="domain" description="Methyltransferase FkbM" evidence="3">
    <location>
        <begin position="57"/>
        <end position="207"/>
    </location>
</feature>
<sequence>MSDSQQIDVDGVRYEIVLPHRETDYIQRKIWQEASPYELDMLRDMFGRISADDLVLDIGANIGNHTLYLATRANCRVHSFEPNKTLCDALAESLRRNNLNDRVVVHPVGVGREAAKASFAKISEENLGEQSLEVRRDGAGDIDVVRLDDLDFGGRVNVLKIDVEGMELAVLEGAVEILRRDMPHLYVECQEEGDFNSIHTWLEPFGYCYWDTFNATPTHLFIHSSQVSASQHIERLMAKAVRDDYRRAQEIKKLHESLNSANLKYRSASEQIASLKAELSKAHAARNDARLRLQELETLCEEQRQSIEHLLLQADRDDSEREIVRLRENLHNANLKYKSATEQISLLQAQLAVATAGIDPRVEELEVLCEQQRKAIESLSSSHQRLQAVWDEKRNELERKRHAANIKYRRVTGQFDAIRRSRTYQLASGIRSAYALTRKGIRLTSQVFKPRGGSANVVHEDQRISHADPIPLSTPARLSAERLEEISARLRGISGRRLSVACIMDEFTYHSFLPECDLHALTPNNWESELQKCRPDMLFVESAWRGKDESWGNKVGHTSSELQQIVNWCREHDVPTVFWNKEDPVHFQTFLNTANLCEFVFTTDIDCIHRYKAALGHDRVYLLPFACQPRVHNPIETYDRKDAFCFAGAYYAKYPERAADLGNFVKELPKYRPLEIFDRNYGKDHPDYKFPDEYQPYIVGTLPFNEVDRAYKGYRYAINLNSIKQSQTMFARRVFELLASNTITVSNYSRGLRLLFGDLVIASDDGKELVRRAERVSGDDLTFRKFRLAALRKVMREHTYENRLAYIVAKLKREDMPDLLPRVIVVGSAQKQDELNNLVDQFGRQTYRNRKLVVVVDGFATPDLSRGDVELIPATKAAERPIKAIAEEGDWIGAMVGEDYYGPNYLTDLALATRYSEADAIGKLAHYSWQEGLGLNPADAHREYRFDARVAHRASLIRGSRIATDTLRDFAVSVREGEFVGNVLGIDAFNYCLQGSRAEGIDLEAVKEAVDDLKVLDEGISITELTHAAEMIAPEQENSDSDSLISGKRLGELFRPSSKKQYSLTVSDQSLVVGSRLADGKHDYIYSTRDFTLDELGYSSRAKFYFDVEPGLNLQLVIVFLDAKRNRIAAVVSPANKNHDVAIPEGTNGIRLGLRIYGSGRATVQGLFLGHRRLQPAKIIARSRYLLLTNHYPSHDDLYRNAFVHARVRAYREQGVDVDVFRLRKDEPVRYHEFENIDVMSGSQEALDTLLADGTYEHVLVHFLDPDMWEVLQKHVQRLKITVWVHGSEIQPWHRRQYNFASEEELSRARQQSEERMAFWRGILQPLPENMKLVFVSEYSAKTAMEDLGVRLPAGSYAVIHNPIDTDLFSYREKRPEQRLRLLSIRPYSSKTYANDLSVEAIRQLKDKPWFSELSITMVGDGILFDQTIAPLKGLDNVRIEQQFLPHREVAELHRENGVFLVPSRMDSQGVSRDEAMSSGLVPITNAVAAIPEFVDEDCGILAPPEDAQAIADGIEMLYHDPERFLRLSRNAARRVRQQSSKAIIIQRELDLFVDFAEALQPQGDSKEMVVAI</sequence>
<evidence type="ECO:0000313" key="5">
    <source>
        <dbReference type="EMBL" id="GGA69495.1"/>
    </source>
</evidence>
<dbReference type="EMBL" id="BMIF01000007">
    <property type="protein sequence ID" value="GGA69495.1"/>
    <property type="molecule type" value="Genomic_DNA"/>
</dbReference>
<dbReference type="InterPro" id="IPR055259">
    <property type="entry name" value="YkvP/CgeB_Glyco_trans-like"/>
</dbReference>
<dbReference type="GO" id="GO:0016757">
    <property type="term" value="F:glycosyltransferase activity"/>
    <property type="evidence" value="ECO:0007669"/>
    <property type="project" value="InterPro"/>
</dbReference>
<evidence type="ECO:0000313" key="6">
    <source>
        <dbReference type="Proteomes" id="UP000636264"/>
    </source>
</evidence>
<reference evidence="5" key="2">
    <citation type="submission" date="2020-09" db="EMBL/GenBank/DDBJ databases">
        <authorList>
            <person name="Sun Q."/>
            <person name="Zhou Y."/>
        </authorList>
    </citation>
    <scope>NUCLEOTIDE SEQUENCE</scope>
    <source>
        <strain evidence="5">CGMCC 1.15320</strain>
    </source>
</reference>
<evidence type="ECO:0000259" key="4">
    <source>
        <dbReference type="Pfam" id="PF13524"/>
    </source>
</evidence>
<reference evidence="5" key="1">
    <citation type="journal article" date="2014" name="Int. J. Syst. Evol. Microbiol.">
        <title>Complete genome sequence of Corynebacterium casei LMG S-19264T (=DSM 44701T), isolated from a smear-ripened cheese.</title>
        <authorList>
            <consortium name="US DOE Joint Genome Institute (JGI-PGF)"/>
            <person name="Walter F."/>
            <person name="Albersmeier A."/>
            <person name="Kalinowski J."/>
            <person name="Ruckert C."/>
        </authorList>
    </citation>
    <scope>NUCLEOTIDE SEQUENCE</scope>
    <source>
        <strain evidence="5">CGMCC 1.15320</strain>
    </source>
</reference>
<dbReference type="NCBIfam" id="TIGR01444">
    <property type="entry name" value="fkbM_fam"/>
    <property type="match status" value="1"/>
</dbReference>
<name>A0A916RU29_9HYPH</name>
<dbReference type="Pfam" id="PF05050">
    <property type="entry name" value="Methyltransf_21"/>
    <property type="match status" value="1"/>
</dbReference>
<dbReference type="Pfam" id="PF00534">
    <property type="entry name" value="Glycos_transf_1"/>
    <property type="match status" value="1"/>
</dbReference>
<evidence type="ECO:0008006" key="7">
    <source>
        <dbReference type="Google" id="ProtNLM"/>
    </source>
</evidence>
<dbReference type="CDD" id="cd03801">
    <property type="entry name" value="GT4_PimA-like"/>
    <property type="match status" value="1"/>
</dbReference>
<dbReference type="Proteomes" id="UP000636264">
    <property type="component" value="Unassembled WGS sequence"/>
</dbReference>
<comment type="caution">
    <text evidence="5">The sequence shown here is derived from an EMBL/GenBank/DDBJ whole genome shotgun (WGS) entry which is preliminary data.</text>
</comment>
<dbReference type="InterPro" id="IPR029063">
    <property type="entry name" value="SAM-dependent_MTases_sf"/>
</dbReference>
<proteinExistence type="predicted"/>
<dbReference type="PANTHER" id="PTHR34203:SF15">
    <property type="entry name" value="SLL1173 PROTEIN"/>
    <property type="match status" value="1"/>
</dbReference>
<evidence type="ECO:0000259" key="3">
    <source>
        <dbReference type="Pfam" id="PF05050"/>
    </source>
</evidence>